<evidence type="ECO:0000313" key="3">
    <source>
        <dbReference type="WBParaSite" id="HPLM_0001987501-mRNA-1"/>
    </source>
</evidence>
<reference evidence="3" key="1">
    <citation type="submission" date="2017-02" db="UniProtKB">
        <authorList>
            <consortium name="WormBaseParasite"/>
        </authorList>
    </citation>
    <scope>IDENTIFICATION</scope>
</reference>
<dbReference type="Proteomes" id="UP000268014">
    <property type="component" value="Unassembled WGS sequence"/>
</dbReference>
<accession>A0A0N4X683</accession>
<evidence type="ECO:0000313" key="2">
    <source>
        <dbReference type="Proteomes" id="UP000268014"/>
    </source>
</evidence>
<dbReference type="WBParaSite" id="HPLM_0001987501-mRNA-1">
    <property type="protein sequence ID" value="HPLM_0001987501-mRNA-1"/>
    <property type="gene ID" value="HPLM_0001987501"/>
</dbReference>
<gene>
    <name evidence="1" type="ORF">HPLM_LOCUS19867</name>
</gene>
<keyword evidence="2" id="KW-1185">Reference proteome</keyword>
<dbReference type="AlphaFoldDB" id="A0A0N4X683"/>
<organism evidence="3">
    <name type="scientific">Haemonchus placei</name>
    <name type="common">Barber's pole worm</name>
    <dbReference type="NCBI Taxonomy" id="6290"/>
    <lineage>
        <taxon>Eukaryota</taxon>
        <taxon>Metazoa</taxon>
        <taxon>Ecdysozoa</taxon>
        <taxon>Nematoda</taxon>
        <taxon>Chromadorea</taxon>
        <taxon>Rhabditida</taxon>
        <taxon>Rhabditina</taxon>
        <taxon>Rhabditomorpha</taxon>
        <taxon>Strongyloidea</taxon>
        <taxon>Trichostrongylidae</taxon>
        <taxon>Haemonchus</taxon>
    </lineage>
</organism>
<evidence type="ECO:0000313" key="1">
    <source>
        <dbReference type="EMBL" id="VDO79880.1"/>
    </source>
</evidence>
<protein>
    <submittedName>
        <fullName evidence="1 3">Uncharacterized protein</fullName>
    </submittedName>
</protein>
<proteinExistence type="predicted"/>
<dbReference type="EMBL" id="UZAF01021659">
    <property type="protein sequence ID" value="VDO79880.1"/>
    <property type="molecule type" value="Genomic_DNA"/>
</dbReference>
<reference evidence="1 2" key="2">
    <citation type="submission" date="2018-11" db="EMBL/GenBank/DDBJ databases">
        <authorList>
            <consortium name="Pathogen Informatics"/>
        </authorList>
    </citation>
    <scope>NUCLEOTIDE SEQUENCE [LARGE SCALE GENOMIC DNA]</scope>
    <source>
        <strain evidence="1 2">MHpl1</strain>
    </source>
</reference>
<sequence>MNSLLLWRPHLYSCRFDIKRRRASDIAQVAVPPVSI</sequence>
<name>A0A0N4X683_HAEPC</name>